<dbReference type="Gene3D" id="4.10.1000.10">
    <property type="entry name" value="Zinc finger, CCCH-type"/>
    <property type="match status" value="1"/>
</dbReference>
<proteinExistence type="predicted"/>
<evidence type="ECO:0000256" key="1">
    <source>
        <dbReference type="ARBA" id="ARBA00022723"/>
    </source>
</evidence>
<evidence type="ECO:0000256" key="4">
    <source>
        <dbReference type="PROSITE-ProRule" id="PRU00723"/>
    </source>
</evidence>
<name>A0AAV7SRT5_PLEWA</name>
<keyword evidence="2 4" id="KW-0863">Zinc-finger</keyword>
<feature type="zinc finger region" description="C3H1-type" evidence="4">
    <location>
        <begin position="184"/>
        <end position="212"/>
    </location>
</feature>
<sequence length="287" mass="31979">MPLFAIQFRSAPLQCSYRLHSDDSEVNLKDSTQSYQDVTWLPRCKIICIKSRRGPLPNAPGECRATFDLLNEPLFTTALMKISEGTTVNYFEGRDSSSSDEESGSNTVDMTCSVDTAPAVPVCSVEYHLETRLPAPKLGPVADSHQTHGQSGVFANPFREEQKAQLTLLEKHVQLTLQEKPMEIGGRKICLAYRKDGRCRFGRSCKFAHDSDLLVTSNAEIPRIHSEDASVVTCTQEWAGEEGGVVFDNVQPQQGKRKSGLSQTLIPPKRTLKHYKAQLGKERPWVL</sequence>
<comment type="caution">
    <text evidence="6">The sequence shown here is derived from an EMBL/GenBank/DDBJ whole genome shotgun (WGS) entry which is preliminary data.</text>
</comment>
<keyword evidence="3 4" id="KW-0862">Zinc</keyword>
<keyword evidence="1 4" id="KW-0479">Metal-binding</keyword>
<protein>
    <recommendedName>
        <fullName evidence="5">C3H1-type domain-containing protein</fullName>
    </recommendedName>
</protein>
<reference evidence="6" key="1">
    <citation type="journal article" date="2022" name="bioRxiv">
        <title>Sequencing and chromosome-scale assembly of the giantPleurodeles waltlgenome.</title>
        <authorList>
            <person name="Brown T."/>
            <person name="Elewa A."/>
            <person name="Iarovenko S."/>
            <person name="Subramanian E."/>
            <person name="Araus A.J."/>
            <person name="Petzold A."/>
            <person name="Susuki M."/>
            <person name="Suzuki K.-i.T."/>
            <person name="Hayashi T."/>
            <person name="Toyoda A."/>
            <person name="Oliveira C."/>
            <person name="Osipova E."/>
            <person name="Leigh N.D."/>
            <person name="Simon A."/>
            <person name="Yun M.H."/>
        </authorList>
    </citation>
    <scope>NUCLEOTIDE SEQUENCE</scope>
    <source>
        <strain evidence="6">20211129_DDA</strain>
        <tissue evidence="6">Liver</tissue>
    </source>
</reference>
<dbReference type="InterPro" id="IPR000571">
    <property type="entry name" value="Znf_CCCH"/>
</dbReference>
<dbReference type="InterPro" id="IPR036855">
    <property type="entry name" value="Znf_CCCH_sf"/>
</dbReference>
<evidence type="ECO:0000313" key="6">
    <source>
        <dbReference type="EMBL" id="KAJ1166867.1"/>
    </source>
</evidence>
<evidence type="ECO:0000313" key="7">
    <source>
        <dbReference type="Proteomes" id="UP001066276"/>
    </source>
</evidence>
<organism evidence="6 7">
    <name type="scientific">Pleurodeles waltl</name>
    <name type="common">Iberian ribbed newt</name>
    <dbReference type="NCBI Taxonomy" id="8319"/>
    <lineage>
        <taxon>Eukaryota</taxon>
        <taxon>Metazoa</taxon>
        <taxon>Chordata</taxon>
        <taxon>Craniata</taxon>
        <taxon>Vertebrata</taxon>
        <taxon>Euteleostomi</taxon>
        <taxon>Amphibia</taxon>
        <taxon>Batrachia</taxon>
        <taxon>Caudata</taxon>
        <taxon>Salamandroidea</taxon>
        <taxon>Salamandridae</taxon>
        <taxon>Pleurodelinae</taxon>
        <taxon>Pleurodeles</taxon>
    </lineage>
</organism>
<gene>
    <name evidence="6" type="ORF">NDU88_007263</name>
</gene>
<dbReference type="SUPFAM" id="SSF90229">
    <property type="entry name" value="CCCH zinc finger"/>
    <property type="match status" value="1"/>
</dbReference>
<dbReference type="EMBL" id="JANPWB010000008">
    <property type="protein sequence ID" value="KAJ1166867.1"/>
    <property type="molecule type" value="Genomic_DNA"/>
</dbReference>
<dbReference type="Proteomes" id="UP001066276">
    <property type="component" value="Chromosome 4_2"/>
</dbReference>
<evidence type="ECO:0000259" key="5">
    <source>
        <dbReference type="PROSITE" id="PS50103"/>
    </source>
</evidence>
<feature type="domain" description="C3H1-type" evidence="5">
    <location>
        <begin position="184"/>
        <end position="212"/>
    </location>
</feature>
<dbReference type="AlphaFoldDB" id="A0AAV7SRT5"/>
<evidence type="ECO:0000256" key="3">
    <source>
        <dbReference type="ARBA" id="ARBA00022833"/>
    </source>
</evidence>
<evidence type="ECO:0000256" key="2">
    <source>
        <dbReference type="ARBA" id="ARBA00022771"/>
    </source>
</evidence>
<keyword evidence="7" id="KW-1185">Reference proteome</keyword>
<dbReference type="GO" id="GO:0008270">
    <property type="term" value="F:zinc ion binding"/>
    <property type="evidence" value="ECO:0007669"/>
    <property type="project" value="UniProtKB-KW"/>
</dbReference>
<dbReference type="Pfam" id="PF00642">
    <property type="entry name" value="zf-CCCH"/>
    <property type="match status" value="1"/>
</dbReference>
<dbReference type="PROSITE" id="PS50103">
    <property type="entry name" value="ZF_C3H1"/>
    <property type="match status" value="1"/>
</dbReference>
<accession>A0AAV7SRT5</accession>